<dbReference type="RefSeq" id="WP_272437473.1">
    <property type="nucleotide sequence ID" value="NZ_JAMQKB010000018.1"/>
</dbReference>
<feature type="signal peptide" evidence="2">
    <location>
        <begin position="1"/>
        <end position="22"/>
    </location>
</feature>
<dbReference type="InterPro" id="IPR010611">
    <property type="entry name" value="3D_dom"/>
</dbReference>
<dbReference type="PANTHER" id="PTHR39160:SF6">
    <property type="entry name" value="CELL WALL-BINDING PROTEIN YOCH"/>
    <property type="match status" value="1"/>
</dbReference>
<dbReference type="SUPFAM" id="SSF54106">
    <property type="entry name" value="LysM domain"/>
    <property type="match status" value="2"/>
</dbReference>
<dbReference type="PROSITE" id="PS51782">
    <property type="entry name" value="LYSM"/>
    <property type="match status" value="2"/>
</dbReference>
<dbReference type="EMBL" id="JAMQKB010000018">
    <property type="protein sequence ID" value="MDC3425656.1"/>
    <property type="molecule type" value="Genomic_DNA"/>
</dbReference>
<dbReference type="Gene3D" id="3.10.350.10">
    <property type="entry name" value="LysM domain"/>
    <property type="match status" value="2"/>
</dbReference>
<dbReference type="InterPro" id="IPR036779">
    <property type="entry name" value="LysM_dom_sf"/>
</dbReference>
<feature type="domain" description="LysM" evidence="3">
    <location>
        <begin position="72"/>
        <end position="115"/>
    </location>
</feature>
<evidence type="ECO:0000256" key="1">
    <source>
        <dbReference type="ARBA" id="ARBA00022729"/>
    </source>
</evidence>
<gene>
    <name evidence="4" type="ORF">NC797_14205</name>
</gene>
<dbReference type="PANTHER" id="PTHR39160">
    <property type="entry name" value="CELL WALL-BINDING PROTEIN YOCH"/>
    <property type="match status" value="1"/>
</dbReference>
<dbReference type="GO" id="GO:0009254">
    <property type="term" value="P:peptidoglycan turnover"/>
    <property type="evidence" value="ECO:0007669"/>
    <property type="project" value="InterPro"/>
</dbReference>
<dbReference type="InterPro" id="IPR051933">
    <property type="entry name" value="Resuscitation_pf_RpfB"/>
</dbReference>
<sequence length="236" mass="25717">MKKTIVSLALFLIIASSFGTTASAKQYQVELGDSLWEIANTFGTSVNRLKNKNDLRSDLIFPEQLLEIDVEQTYIVEKGDTLSYIALEYDVTVDELLEWNDLDSDLILPEQKLTVFTDPVDSDRGQAVSAEAQAVTSEQTQETLTVTATAYTADCEGCSGITKTGINLNNDRDAKVIAVDPEVIPLGTKVYVEGYGEAIAGDVGSAIVGNRIDINVPTKEQAYEWGVRKVKVTILG</sequence>
<dbReference type="GO" id="GO:0004553">
    <property type="term" value="F:hydrolase activity, hydrolyzing O-glycosyl compounds"/>
    <property type="evidence" value="ECO:0007669"/>
    <property type="project" value="InterPro"/>
</dbReference>
<dbReference type="CDD" id="cd00118">
    <property type="entry name" value="LysM"/>
    <property type="match status" value="2"/>
</dbReference>
<dbReference type="SMART" id="SM00257">
    <property type="entry name" value="LysM"/>
    <property type="match status" value="2"/>
</dbReference>
<name>A0A9X3WWV7_9BACI</name>
<reference evidence="4" key="1">
    <citation type="submission" date="2022-06" db="EMBL/GenBank/DDBJ databases">
        <title>Aquibacillus sp. a new bacterium isolated from soil saline samples.</title>
        <authorList>
            <person name="Galisteo C."/>
            <person name="De La Haba R."/>
            <person name="Sanchez-Porro C."/>
            <person name="Ventosa A."/>
        </authorList>
    </citation>
    <scope>NUCLEOTIDE SEQUENCE</scope>
    <source>
        <strain evidence="4">3ASR75-11</strain>
    </source>
</reference>
<dbReference type="GO" id="GO:0019867">
    <property type="term" value="C:outer membrane"/>
    <property type="evidence" value="ECO:0007669"/>
    <property type="project" value="InterPro"/>
</dbReference>
<dbReference type="Pfam" id="PF01476">
    <property type="entry name" value="LysM"/>
    <property type="match status" value="2"/>
</dbReference>
<dbReference type="CDD" id="cd22786">
    <property type="entry name" value="DPBB_YuiC-like"/>
    <property type="match status" value="1"/>
</dbReference>
<protein>
    <submittedName>
        <fullName evidence="4">LysM peptidoglycan-binding domain-containing protein</fullName>
    </submittedName>
</protein>
<keyword evidence="1 2" id="KW-0732">Signal</keyword>
<comment type="caution">
    <text evidence="4">The sequence shown here is derived from an EMBL/GenBank/DDBJ whole genome shotgun (WGS) entry which is preliminary data.</text>
</comment>
<organism evidence="4 5">
    <name type="scientific">Terrihalobacillus insolitus</name>
    <dbReference type="NCBI Taxonomy" id="2950438"/>
    <lineage>
        <taxon>Bacteria</taxon>
        <taxon>Bacillati</taxon>
        <taxon>Bacillota</taxon>
        <taxon>Bacilli</taxon>
        <taxon>Bacillales</taxon>
        <taxon>Bacillaceae</taxon>
        <taxon>Terrihalobacillus</taxon>
    </lineage>
</organism>
<feature type="domain" description="LysM" evidence="3">
    <location>
        <begin position="25"/>
        <end position="68"/>
    </location>
</feature>
<feature type="chain" id="PRO_5040864953" evidence="2">
    <location>
        <begin position="23"/>
        <end position="236"/>
    </location>
</feature>
<keyword evidence="5" id="KW-1185">Reference proteome</keyword>
<evidence type="ECO:0000313" key="5">
    <source>
        <dbReference type="Proteomes" id="UP001145050"/>
    </source>
</evidence>
<dbReference type="Gene3D" id="2.40.40.10">
    <property type="entry name" value="RlpA-like domain"/>
    <property type="match status" value="1"/>
</dbReference>
<accession>A0A9X3WWV7</accession>
<dbReference type="SUPFAM" id="SSF50685">
    <property type="entry name" value="Barwin-like endoglucanases"/>
    <property type="match status" value="1"/>
</dbReference>
<dbReference type="Pfam" id="PF06725">
    <property type="entry name" value="3D"/>
    <property type="match status" value="1"/>
</dbReference>
<dbReference type="InterPro" id="IPR036908">
    <property type="entry name" value="RlpA-like_sf"/>
</dbReference>
<evidence type="ECO:0000259" key="3">
    <source>
        <dbReference type="PROSITE" id="PS51782"/>
    </source>
</evidence>
<evidence type="ECO:0000256" key="2">
    <source>
        <dbReference type="SAM" id="SignalP"/>
    </source>
</evidence>
<dbReference type="Proteomes" id="UP001145050">
    <property type="component" value="Unassembled WGS sequence"/>
</dbReference>
<dbReference type="AlphaFoldDB" id="A0A9X3WWV7"/>
<evidence type="ECO:0000313" key="4">
    <source>
        <dbReference type="EMBL" id="MDC3425656.1"/>
    </source>
</evidence>
<proteinExistence type="predicted"/>
<dbReference type="InterPro" id="IPR018392">
    <property type="entry name" value="LysM"/>
</dbReference>